<dbReference type="EMBL" id="CAGA01000032">
    <property type="protein sequence ID" value="CCE31628.1"/>
    <property type="molecule type" value="Genomic_DNA"/>
</dbReference>
<accession>M1WCI2</accession>
<dbReference type="AlphaFoldDB" id="M1WCI2"/>
<reference evidence="1 2" key="1">
    <citation type="journal article" date="2013" name="PLoS Genet.">
        <title>Plant-symbiotic fungi as chemical engineers: Multi-genome analysis of the Clavicipitaceae reveals dynamics of alkaloid loci.</title>
        <authorList>
            <person name="Schardl C.L."/>
            <person name="Young C.A."/>
            <person name="Hesse U."/>
            <person name="Amyotte S.G."/>
            <person name="Andreeva K."/>
            <person name="Calie P.J."/>
            <person name="Fleetwood D.J."/>
            <person name="Haws D.C."/>
            <person name="Moore N."/>
            <person name="Oeser B."/>
            <person name="Panaccione D.G."/>
            <person name="Schweri K.K."/>
            <person name="Voisey C.R."/>
            <person name="Farman M.L."/>
            <person name="Jaromczyk J.W."/>
            <person name="Roe B.A."/>
            <person name="O'Sullivan D.M."/>
            <person name="Scott B."/>
            <person name="Tudzynski P."/>
            <person name="An Z."/>
            <person name="Arnaoudova E.G."/>
            <person name="Bullock C.T."/>
            <person name="Charlton N.D."/>
            <person name="Chen L."/>
            <person name="Cox M."/>
            <person name="Dinkins R.D."/>
            <person name="Florea S."/>
            <person name="Glenn A.E."/>
            <person name="Gordon A."/>
            <person name="Gueldener U."/>
            <person name="Harris D.R."/>
            <person name="Hollin W."/>
            <person name="Jaromczyk J."/>
            <person name="Johnson R.D."/>
            <person name="Khan A.K."/>
            <person name="Leistner E."/>
            <person name="Leuchtmann A."/>
            <person name="Li C."/>
            <person name="Liu J."/>
            <person name="Liu J."/>
            <person name="Liu M."/>
            <person name="Mace W."/>
            <person name="Machado C."/>
            <person name="Nagabhyru P."/>
            <person name="Pan J."/>
            <person name="Schmid J."/>
            <person name="Sugawara K."/>
            <person name="Steiner U."/>
            <person name="Takach J.E."/>
            <person name="Tanaka E."/>
            <person name="Webb J.S."/>
            <person name="Wilson E.V."/>
            <person name="Wiseman J.L."/>
            <person name="Yoshida R."/>
            <person name="Zeng Z."/>
        </authorList>
    </citation>
    <scope>NUCLEOTIDE SEQUENCE [LARGE SCALE GENOMIC DNA]</scope>
    <source>
        <strain evidence="1 2">20.1</strain>
    </source>
</reference>
<evidence type="ECO:0000313" key="1">
    <source>
        <dbReference type="EMBL" id="CCE31628.1"/>
    </source>
</evidence>
<protein>
    <submittedName>
        <fullName evidence="1">Uncharacterized protein</fullName>
    </submittedName>
</protein>
<proteinExistence type="predicted"/>
<comment type="caution">
    <text evidence="1">The sequence shown here is derived from an EMBL/GenBank/DDBJ whole genome shotgun (WGS) entry which is preliminary data.</text>
</comment>
<keyword evidence="2" id="KW-1185">Reference proteome</keyword>
<dbReference type="Proteomes" id="UP000016801">
    <property type="component" value="Unassembled WGS sequence"/>
</dbReference>
<name>M1WCI2_CLAP2</name>
<gene>
    <name evidence="1" type="ORF">CPUR_05481</name>
</gene>
<organism evidence="1 2">
    <name type="scientific">Claviceps purpurea (strain 20.1)</name>
    <name type="common">Ergot fungus</name>
    <name type="synonym">Sphacelia segetum</name>
    <dbReference type="NCBI Taxonomy" id="1111077"/>
    <lineage>
        <taxon>Eukaryota</taxon>
        <taxon>Fungi</taxon>
        <taxon>Dikarya</taxon>
        <taxon>Ascomycota</taxon>
        <taxon>Pezizomycotina</taxon>
        <taxon>Sordariomycetes</taxon>
        <taxon>Hypocreomycetidae</taxon>
        <taxon>Hypocreales</taxon>
        <taxon>Clavicipitaceae</taxon>
        <taxon>Claviceps</taxon>
    </lineage>
</organism>
<dbReference type="HOGENOM" id="CLU_2922447_0_0_1"/>
<evidence type="ECO:0000313" key="2">
    <source>
        <dbReference type="Proteomes" id="UP000016801"/>
    </source>
</evidence>
<sequence>MSVMLDMQSNPGAEFVDGTEPIEELDAVAEDEFYAVPLDINRFLDIRNLRHKQTHKKAHTA</sequence>
<dbReference type="VEuPathDB" id="FungiDB:CPUR_05481"/>